<dbReference type="InterPro" id="IPR015421">
    <property type="entry name" value="PyrdxlP-dep_Trfase_major"/>
</dbReference>
<proteinExistence type="inferred from homology"/>
<evidence type="ECO:0000256" key="2">
    <source>
        <dbReference type="ARBA" id="ARBA00022898"/>
    </source>
</evidence>
<dbReference type="PANTHER" id="PTHR46577">
    <property type="entry name" value="HTH-TYPE TRANSCRIPTIONAL REGULATORY PROTEIN GABR"/>
    <property type="match status" value="1"/>
</dbReference>
<dbReference type="InterPro" id="IPR000524">
    <property type="entry name" value="Tscrpt_reg_HTH_GntR"/>
</dbReference>
<dbReference type="GO" id="GO:0003677">
    <property type="term" value="F:DNA binding"/>
    <property type="evidence" value="ECO:0007669"/>
    <property type="project" value="UniProtKB-KW"/>
</dbReference>
<keyword evidence="7" id="KW-0032">Aminotransferase</keyword>
<keyword evidence="7" id="KW-0808">Transferase</keyword>
<keyword evidence="2" id="KW-0663">Pyridoxal phosphate</keyword>
<dbReference type="PANTHER" id="PTHR46577:SF2">
    <property type="entry name" value="TRANSCRIPTIONAL REGULATORY PROTEIN"/>
    <property type="match status" value="1"/>
</dbReference>
<accession>G2ZMM0</accession>
<dbReference type="InterPro" id="IPR036388">
    <property type="entry name" value="WH-like_DNA-bd_sf"/>
</dbReference>
<dbReference type="InterPro" id="IPR036390">
    <property type="entry name" value="WH_DNA-bd_sf"/>
</dbReference>
<dbReference type="PROSITE" id="PS50949">
    <property type="entry name" value="HTH_GNTR"/>
    <property type="match status" value="1"/>
</dbReference>
<evidence type="ECO:0000256" key="5">
    <source>
        <dbReference type="ARBA" id="ARBA00023163"/>
    </source>
</evidence>
<gene>
    <name evidence="7" type="ORF">BDB_80514</name>
</gene>
<dbReference type="GO" id="GO:0003700">
    <property type="term" value="F:DNA-binding transcription factor activity"/>
    <property type="evidence" value="ECO:0007669"/>
    <property type="project" value="InterPro"/>
</dbReference>
<dbReference type="AlphaFoldDB" id="G2ZMM0"/>
<dbReference type="Pfam" id="PF00392">
    <property type="entry name" value="GntR"/>
    <property type="match status" value="1"/>
</dbReference>
<evidence type="ECO:0000256" key="3">
    <source>
        <dbReference type="ARBA" id="ARBA00023015"/>
    </source>
</evidence>
<keyword evidence="4" id="KW-0238">DNA-binding</keyword>
<name>G2ZMM0_9RALS</name>
<dbReference type="InterPro" id="IPR051446">
    <property type="entry name" value="HTH_trans_reg/aminotransferase"/>
</dbReference>
<reference evidence="7" key="2">
    <citation type="submission" date="2011-04" db="EMBL/GenBank/DDBJ databases">
        <authorList>
            <person name="Genoscope - CEA"/>
        </authorList>
    </citation>
    <scope>NUCLEOTIDE SEQUENCE</scope>
    <source>
        <strain evidence="7">R229</strain>
    </source>
</reference>
<dbReference type="SUPFAM" id="SSF46785">
    <property type="entry name" value="Winged helix' DNA-binding domain"/>
    <property type="match status" value="1"/>
</dbReference>
<dbReference type="SUPFAM" id="SSF53383">
    <property type="entry name" value="PLP-dependent transferases"/>
    <property type="match status" value="1"/>
</dbReference>
<dbReference type="InterPro" id="IPR004839">
    <property type="entry name" value="Aminotransferase_I/II_large"/>
</dbReference>
<protein>
    <submittedName>
        <fullName evidence="7">Putative fused transcriptional regulator aminotransferase, GntR MocR domains 2-aminoadipate transaminase</fullName>
        <ecNumber evidence="7">2.6.1.39</ecNumber>
    </submittedName>
</protein>
<dbReference type="GO" id="GO:0030170">
    <property type="term" value="F:pyridoxal phosphate binding"/>
    <property type="evidence" value="ECO:0007669"/>
    <property type="project" value="InterPro"/>
</dbReference>
<dbReference type="Gene3D" id="3.90.1150.10">
    <property type="entry name" value="Aspartate Aminotransferase, domain 1"/>
    <property type="match status" value="1"/>
</dbReference>
<comment type="similarity">
    <text evidence="1">In the C-terminal section; belongs to the class-I pyridoxal-phosphate-dependent aminotransferase family.</text>
</comment>
<organism evidence="7">
    <name type="scientific">blood disease bacterium R229</name>
    <dbReference type="NCBI Taxonomy" id="741978"/>
    <lineage>
        <taxon>Bacteria</taxon>
        <taxon>Pseudomonadati</taxon>
        <taxon>Pseudomonadota</taxon>
        <taxon>Betaproteobacteria</taxon>
        <taxon>Burkholderiales</taxon>
        <taxon>Burkholderiaceae</taxon>
        <taxon>Ralstonia</taxon>
        <taxon>Ralstonia solanacearum species complex</taxon>
    </lineage>
</organism>
<dbReference type="Pfam" id="PF00155">
    <property type="entry name" value="Aminotran_1_2"/>
    <property type="match status" value="1"/>
</dbReference>
<evidence type="ECO:0000256" key="4">
    <source>
        <dbReference type="ARBA" id="ARBA00023125"/>
    </source>
</evidence>
<dbReference type="Gene3D" id="3.40.640.10">
    <property type="entry name" value="Type I PLP-dependent aspartate aminotransferase-like (Major domain)"/>
    <property type="match status" value="1"/>
</dbReference>
<keyword evidence="3" id="KW-0805">Transcription regulation</keyword>
<evidence type="ECO:0000256" key="1">
    <source>
        <dbReference type="ARBA" id="ARBA00005384"/>
    </source>
</evidence>
<dbReference type="InterPro" id="IPR015424">
    <property type="entry name" value="PyrdxlP-dep_Trfase"/>
</dbReference>
<dbReference type="Gene3D" id="1.10.10.10">
    <property type="entry name" value="Winged helix-like DNA-binding domain superfamily/Winged helix DNA-binding domain"/>
    <property type="match status" value="1"/>
</dbReference>
<evidence type="ECO:0000259" key="6">
    <source>
        <dbReference type="PROSITE" id="PS50949"/>
    </source>
</evidence>
<dbReference type="CDD" id="cd07377">
    <property type="entry name" value="WHTH_GntR"/>
    <property type="match status" value="1"/>
</dbReference>
<dbReference type="EC" id="2.6.1.39" evidence="7"/>
<feature type="domain" description="HTH gntR-type" evidence="6">
    <location>
        <begin position="29"/>
        <end position="97"/>
    </location>
</feature>
<dbReference type="EMBL" id="FR854064">
    <property type="protein sequence ID" value="CCA80124.1"/>
    <property type="molecule type" value="Genomic_DNA"/>
</dbReference>
<dbReference type="InterPro" id="IPR015422">
    <property type="entry name" value="PyrdxlP-dep_Trfase_small"/>
</dbReference>
<reference evidence="7" key="1">
    <citation type="journal article" date="2011" name="PLoS ONE">
        <title>Ralstonia syzygii, the Blood Disease Bacterium and some Asian R. solanacearum strains form a single genomic species despite divergent lifestyles.</title>
        <authorList>
            <person name="Remenant B."/>
            <person name="de Cambiaire J.C."/>
            <person name="Cellier G."/>
            <person name="Jacobs J.M."/>
            <person name="Mangenot S."/>
            <person name="Barbe V."/>
            <person name="Lajus A."/>
            <person name="Vallenet D."/>
            <person name="Medigue C."/>
            <person name="Fegan M."/>
            <person name="Allen C."/>
            <person name="Prior P."/>
        </authorList>
    </citation>
    <scope>NUCLEOTIDE SEQUENCE</scope>
    <source>
        <strain evidence="7">R229</strain>
    </source>
</reference>
<sequence>MDDSAYSAPAAMSVIELTPVSAARPRAAQPLYRTLADHYLGAMRSGVLTPGQRMPSVRTLMRTHSVSLSTALQVCRHLEAEGWLEARERSGYFVRQPRRALLAPVKEPEVATPDPAAYVGVHARVSAIIARGQQARVRVDLSGASGAATLYPSAVLNRIATQMLRTRPLLLTQAVTPNGHPDLQTAVARRALEMGVQVAPDDVVVTHGCIEAVNLALRAVAQPGDTVAVESPTYYGLLQVLECLGMRAVEIPTSPRTGISLEALEMAVQAYGNIRAVVVVVPNLQNPLGSIMPDAAKRRLAAFCEAHEIPLIEDDTYSALADGPAPLKAIKAWDRSGNVIYCASLNKTIAPGLRLGWMTGGRWQERVEMLKFAQSRPNDSWSQVTAARLLSSGAYDRHIRTLRQTLREQRERMAEAIAGCFPAGTRLSVPAGGVAMWVELPASVSSMALFETALAHGIRIAPGTMFSNLNRFDYYFRICFGLPYTAEVETALAQLGRLAHQLAEA</sequence>
<dbReference type="CDD" id="cd00609">
    <property type="entry name" value="AAT_like"/>
    <property type="match status" value="1"/>
</dbReference>
<keyword evidence="5" id="KW-0804">Transcription</keyword>
<evidence type="ECO:0000313" key="7">
    <source>
        <dbReference type="EMBL" id="CCA80124.1"/>
    </source>
</evidence>
<dbReference type="GO" id="GO:0047536">
    <property type="term" value="F:2-aminoadipate transaminase activity"/>
    <property type="evidence" value="ECO:0007669"/>
    <property type="project" value="UniProtKB-EC"/>
</dbReference>
<dbReference type="SMART" id="SM00345">
    <property type="entry name" value="HTH_GNTR"/>
    <property type="match status" value="1"/>
</dbReference>